<sequence length="1061" mass="114925">MKLFRLLVLCLFVLSAMGQLPSQDILALLEFKKGIKHDPTGYVLSSWNDESIDFDGCPSSWNGVVCNGGNVAAIVVDNLGLSAEADLSVFANLTKLVKLSMSNNSMTGKIPDNIGDFKSLEFLDVSNNLFSSSLPAGFGKLGSLKNLSLAGNNFSGSIPDTISGLVSIQSLDLSRNSFSGSLPQSLTRLNNLMYLNVSSNGFTRRIPRGFEMISGLQVLDLHGNTFDGHLDGEFFLLTNASHVDFSSNMLVSSNPDKLMPGLSESIKYLNLSHNQLTGSLISEGELRLFASLKVLDLSYNQLSGDLPGFDFAYDLQVLRLSNNRFSGFIPNDLLKGDSVLLTELDLSANNLSGPVSMIMSTNLRVLDLSSNGLVGELPLLTGSCAVLDLSSNQFEGNLTRIAKWGNIEYLDLSHNRLTGPIPELLPQFLRLNYLNLSHNSLTSAVPKVVAQYPKLKILDLSSNQLDGVLLTDLLTLPTLQELHLENNVLSGPIEFSPPNSESNLQVIDLSRNKLGGYFPDGFDSLTGLQVLNIAGNNFSGSLPTSMADMTSLSMLDLSQNHFSGPLPNNLSNSLGSFNVSYNDLSGSVPENLRRFPSSSFYPGNARLRVPSGPPGSSNFPAENSRRKPINTIVKVVVIVSCVIAVIILIMLAIFINYIRISRRPPPDHVSSKGILRRTPTNPSGISGTESGGALVVSAEDLVASRKGSSSGIISPDEKIASVTGFSPSKHSHLSWSPESGDSVAAETLARLDVRSPDRLVGELYFLDDTITLTPEELSRAPAEVLGRSSHGTSYRATLDNGMFLTVKWLREGVAKQKKEFAKEAKKFANIRHPNVVGLRGYYWGPTQHEKLILSDYISPGSLSSFLYDRPGRKGPPLTWAQRLKIAVDIARGLNYLHFDRAVPHGNIKATNILLDGPDLNARVADYCLHRLMTQAGTIEQILDAGVLGYRAPELAASKKPIPSFKSDVYAFGVILLELLTGRCAGDVISGEEGGVDLTDWVRLRVTEGRGSDCFDPAVMPEMSNAAVEKGMKEVLGLALRCIRSVSERPGIKTIYEDLSSI</sequence>
<dbReference type="InterPro" id="IPR003591">
    <property type="entry name" value="Leu-rich_rpt_typical-subtyp"/>
</dbReference>
<organism evidence="16 17">
    <name type="scientific">Manihot esculenta</name>
    <name type="common">Cassava</name>
    <name type="synonym">Jatropha manihot</name>
    <dbReference type="NCBI Taxonomy" id="3983"/>
    <lineage>
        <taxon>Eukaryota</taxon>
        <taxon>Viridiplantae</taxon>
        <taxon>Streptophyta</taxon>
        <taxon>Embryophyta</taxon>
        <taxon>Tracheophyta</taxon>
        <taxon>Spermatophyta</taxon>
        <taxon>Magnoliopsida</taxon>
        <taxon>eudicotyledons</taxon>
        <taxon>Gunneridae</taxon>
        <taxon>Pentapetalae</taxon>
        <taxon>rosids</taxon>
        <taxon>fabids</taxon>
        <taxon>Malpighiales</taxon>
        <taxon>Euphorbiaceae</taxon>
        <taxon>Crotonoideae</taxon>
        <taxon>Manihoteae</taxon>
        <taxon>Manihot</taxon>
    </lineage>
</organism>
<dbReference type="Pfam" id="PF08263">
    <property type="entry name" value="LRRNT_2"/>
    <property type="match status" value="1"/>
</dbReference>
<dbReference type="GO" id="GO:0005524">
    <property type="term" value="F:ATP binding"/>
    <property type="evidence" value="ECO:0007669"/>
    <property type="project" value="UniProtKB-KW"/>
</dbReference>
<evidence type="ECO:0000256" key="7">
    <source>
        <dbReference type="ARBA" id="ARBA00022741"/>
    </source>
</evidence>
<keyword evidence="9 13" id="KW-1133">Transmembrane helix</keyword>
<evidence type="ECO:0000256" key="10">
    <source>
        <dbReference type="ARBA" id="ARBA00023136"/>
    </source>
</evidence>
<keyword evidence="5 14" id="KW-0732">Signal</keyword>
<feature type="compositionally biased region" description="Polar residues" evidence="12">
    <location>
        <begin position="678"/>
        <end position="688"/>
    </location>
</feature>
<dbReference type="PROSITE" id="PS51450">
    <property type="entry name" value="LRR"/>
    <property type="match status" value="2"/>
</dbReference>
<keyword evidence="10 13" id="KW-0472">Membrane</keyword>
<evidence type="ECO:0000256" key="8">
    <source>
        <dbReference type="ARBA" id="ARBA00022840"/>
    </source>
</evidence>
<dbReference type="EMBL" id="CM004400">
    <property type="protein sequence ID" value="OAY31579.1"/>
    <property type="molecule type" value="Genomic_DNA"/>
</dbReference>
<dbReference type="FunFam" id="1.10.510.10:FF:000480">
    <property type="entry name" value="Pollen receptor-like kinase 1"/>
    <property type="match status" value="1"/>
</dbReference>
<keyword evidence="4 13" id="KW-0812">Transmembrane</keyword>
<dbReference type="SUPFAM" id="SSF56112">
    <property type="entry name" value="Protein kinase-like (PK-like)"/>
    <property type="match status" value="1"/>
</dbReference>
<evidence type="ECO:0000256" key="14">
    <source>
        <dbReference type="SAM" id="SignalP"/>
    </source>
</evidence>
<accession>A0A2C9UL26</accession>
<evidence type="ECO:0000256" key="11">
    <source>
        <dbReference type="ARBA" id="ARBA00023170"/>
    </source>
</evidence>
<dbReference type="InterPro" id="IPR001245">
    <property type="entry name" value="Ser-Thr/Tyr_kinase_cat_dom"/>
</dbReference>
<dbReference type="PROSITE" id="PS50011">
    <property type="entry name" value="PROTEIN_KINASE_DOM"/>
    <property type="match status" value="1"/>
</dbReference>
<dbReference type="GO" id="GO:0009789">
    <property type="term" value="P:positive regulation of abscisic acid-activated signaling pathway"/>
    <property type="evidence" value="ECO:0000318"/>
    <property type="project" value="GO_Central"/>
</dbReference>
<evidence type="ECO:0000313" key="16">
    <source>
        <dbReference type="EMBL" id="OAY31579.1"/>
    </source>
</evidence>
<dbReference type="Pfam" id="PF13855">
    <property type="entry name" value="LRR_8"/>
    <property type="match status" value="2"/>
</dbReference>
<dbReference type="PANTHER" id="PTHR48003">
    <property type="entry name" value="OS07G0626500 PROTEIN"/>
    <property type="match status" value="1"/>
</dbReference>
<dbReference type="GO" id="GO:0005886">
    <property type="term" value="C:plasma membrane"/>
    <property type="evidence" value="ECO:0000318"/>
    <property type="project" value="GO_Central"/>
</dbReference>
<evidence type="ECO:0000256" key="9">
    <source>
        <dbReference type="ARBA" id="ARBA00022989"/>
    </source>
</evidence>
<dbReference type="FunFam" id="3.80.10.10:FF:000686">
    <property type="entry name" value="LRR receptor-like serine/threonine-protein kinase GHR1"/>
    <property type="match status" value="1"/>
</dbReference>
<dbReference type="InterPro" id="IPR001611">
    <property type="entry name" value="Leu-rich_rpt"/>
</dbReference>
<dbReference type="STRING" id="3983.A0A2C9UL26"/>
<dbReference type="InterPro" id="IPR011009">
    <property type="entry name" value="Kinase-like_dom_sf"/>
</dbReference>
<gene>
    <name evidence="16" type="ORF">MANES_14G124000v8</name>
</gene>
<feature type="region of interest" description="Disordered" evidence="12">
    <location>
        <begin position="668"/>
        <end position="691"/>
    </location>
</feature>
<evidence type="ECO:0000256" key="12">
    <source>
        <dbReference type="SAM" id="MobiDB-lite"/>
    </source>
</evidence>
<keyword evidence="7" id="KW-0547">Nucleotide-binding</keyword>
<name>A0A2C9UL26_MANES</name>
<dbReference type="InterPro" id="IPR013210">
    <property type="entry name" value="LRR_N_plant-typ"/>
</dbReference>
<keyword evidence="17" id="KW-1185">Reference proteome</keyword>
<evidence type="ECO:0000256" key="5">
    <source>
        <dbReference type="ARBA" id="ARBA00022729"/>
    </source>
</evidence>
<evidence type="ECO:0000256" key="1">
    <source>
        <dbReference type="ARBA" id="ARBA00004167"/>
    </source>
</evidence>
<dbReference type="SMART" id="SM00369">
    <property type="entry name" value="LRR_TYP"/>
    <property type="match status" value="10"/>
</dbReference>
<feature type="signal peptide" evidence="14">
    <location>
        <begin position="1"/>
        <end position="18"/>
    </location>
</feature>
<feature type="chain" id="PRO_5013016767" description="Protein kinase domain-containing protein" evidence="14">
    <location>
        <begin position="19"/>
        <end position="1061"/>
    </location>
</feature>
<comment type="subcellular location">
    <subcellularLocation>
        <location evidence="1">Membrane</location>
        <topology evidence="1">Single-pass membrane protein</topology>
    </subcellularLocation>
</comment>
<reference evidence="17" key="1">
    <citation type="journal article" date="2016" name="Nat. Biotechnol.">
        <title>Sequencing wild and cultivated cassava and related species reveals extensive interspecific hybridization and genetic diversity.</title>
        <authorList>
            <person name="Bredeson J.V."/>
            <person name="Lyons J.B."/>
            <person name="Prochnik S.E."/>
            <person name="Wu G.A."/>
            <person name="Ha C.M."/>
            <person name="Edsinger-Gonzales E."/>
            <person name="Grimwood J."/>
            <person name="Schmutz J."/>
            <person name="Rabbi I.Y."/>
            <person name="Egesi C."/>
            <person name="Nauluvula P."/>
            <person name="Lebot V."/>
            <person name="Ndunguru J."/>
            <person name="Mkamilo G."/>
            <person name="Bart R.S."/>
            <person name="Setter T.L."/>
            <person name="Gleadow R.M."/>
            <person name="Kulakow P."/>
            <person name="Ferguson M.E."/>
            <person name="Rounsley S."/>
            <person name="Rokhsar D.S."/>
        </authorList>
    </citation>
    <scope>NUCLEOTIDE SEQUENCE [LARGE SCALE GENOMIC DNA]</scope>
    <source>
        <strain evidence="17">cv. AM560-2</strain>
    </source>
</reference>
<evidence type="ECO:0000256" key="2">
    <source>
        <dbReference type="ARBA" id="ARBA00022553"/>
    </source>
</evidence>
<evidence type="ECO:0000256" key="6">
    <source>
        <dbReference type="ARBA" id="ARBA00022737"/>
    </source>
</evidence>
<dbReference type="Gene3D" id="1.10.510.10">
    <property type="entry name" value="Transferase(Phosphotransferase) domain 1"/>
    <property type="match status" value="1"/>
</dbReference>
<dbReference type="InterPro" id="IPR053059">
    <property type="entry name" value="Inactive_SerThr-Kinase_ABA"/>
</dbReference>
<dbReference type="FunFam" id="3.80.10.10:FF:000095">
    <property type="entry name" value="LRR receptor-like serine/threonine-protein kinase GSO1"/>
    <property type="match status" value="1"/>
</dbReference>
<evidence type="ECO:0000259" key="15">
    <source>
        <dbReference type="PROSITE" id="PS50011"/>
    </source>
</evidence>
<evidence type="ECO:0000256" key="13">
    <source>
        <dbReference type="SAM" id="Phobius"/>
    </source>
</evidence>
<evidence type="ECO:0000256" key="3">
    <source>
        <dbReference type="ARBA" id="ARBA00022614"/>
    </source>
</evidence>
<keyword evidence="6" id="KW-0677">Repeat</keyword>
<dbReference type="Pfam" id="PF00560">
    <property type="entry name" value="LRR_1"/>
    <property type="match status" value="9"/>
</dbReference>
<comment type="caution">
    <text evidence="16">The sequence shown here is derived from an EMBL/GenBank/DDBJ whole genome shotgun (WGS) entry which is preliminary data.</text>
</comment>
<evidence type="ECO:0000256" key="4">
    <source>
        <dbReference type="ARBA" id="ARBA00022692"/>
    </source>
</evidence>
<dbReference type="Gramene" id="Manes.14G124000.1.v8.1">
    <property type="protein sequence ID" value="Manes.14G124000.1.v8.1.CDS"/>
    <property type="gene ID" value="Manes.14G124000.v8.1"/>
</dbReference>
<keyword evidence="3" id="KW-0433">Leucine-rich repeat</keyword>
<keyword evidence="8" id="KW-0067">ATP-binding</keyword>
<dbReference type="SUPFAM" id="SSF52058">
    <property type="entry name" value="L domain-like"/>
    <property type="match status" value="2"/>
</dbReference>
<dbReference type="Proteomes" id="UP000091857">
    <property type="component" value="Chromosome 14"/>
</dbReference>
<dbReference type="GO" id="GO:0004672">
    <property type="term" value="F:protein kinase activity"/>
    <property type="evidence" value="ECO:0000318"/>
    <property type="project" value="GO_Central"/>
</dbReference>
<dbReference type="InterPro" id="IPR000719">
    <property type="entry name" value="Prot_kinase_dom"/>
</dbReference>
<keyword evidence="11" id="KW-0675">Receptor</keyword>
<dbReference type="FunFam" id="3.30.200.20:FF:000486">
    <property type="entry name" value="Leucine-rich repeat receptor-like protein kinase"/>
    <property type="match status" value="1"/>
</dbReference>
<evidence type="ECO:0000313" key="17">
    <source>
        <dbReference type="Proteomes" id="UP000091857"/>
    </source>
</evidence>
<dbReference type="OrthoDB" id="424823at2759"/>
<feature type="domain" description="Protein kinase" evidence="15">
    <location>
        <begin position="779"/>
        <end position="1061"/>
    </location>
</feature>
<keyword evidence="2" id="KW-0597">Phosphoprotein</keyword>
<protein>
    <recommendedName>
        <fullName evidence="15">Protein kinase domain-containing protein</fullName>
    </recommendedName>
</protein>
<feature type="transmembrane region" description="Helical" evidence="13">
    <location>
        <begin position="635"/>
        <end position="658"/>
    </location>
</feature>
<dbReference type="Gene3D" id="3.80.10.10">
    <property type="entry name" value="Ribonuclease Inhibitor"/>
    <property type="match status" value="3"/>
</dbReference>
<dbReference type="InterPro" id="IPR032675">
    <property type="entry name" value="LRR_dom_sf"/>
</dbReference>
<dbReference type="Gene3D" id="3.30.200.20">
    <property type="entry name" value="Phosphorylase Kinase, domain 1"/>
    <property type="match status" value="1"/>
</dbReference>
<dbReference type="Pfam" id="PF07714">
    <property type="entry name" value="PK_Tyr_Ser-Thr"/>
    <property type="match status" value="1"/>
</dbReference>
<dbReference type="AlphaFoldDB" id="A0A2C9UL26"/>
<dbReference type="PANTHER" id="PTHR48003:SF4">
    <property type="entry name" value="LRR RECEPTOR-LIKE SERINE_THREONINE-PROTEIN KINASE GHR1"/>
    <property type="match status" value="1"/>
</dbReference>
<proteinExistence type="predicted"/>